<reference evidence="4" key="1">
    <citation type="submission" date="2020-09" db="EMBL/GenBank/DDBJ databases">
        <title>New species isolated from human feces.</title>
        <authorList>
            <person name="Kitahara M."/>
            <person name="Shigeno Y."/>
            <person name="Shime M."/>
            <person name="Matsumoto Y."/>
            <person name="Nakamura S."/>
            <person name="Motooka D."/>
            <person name="Fukuoka S."/>
            <person name="Nishikawa H."/>
            <person name="Benno Y."/>
        </authorList>
    </citation>
    <scope>NUCLEOTIDE SEQUENCE</scope>
    <source>
        <strain evidence="4">MM59</strain>
        <plasmid evidence="4">pMM59_01</plasmid>
    </source>
</reference>
<dbReference type="EMBL" id="AP023421">
    <property type="protein sequence ID" value="BCK85648.1"/>
    <property type="molecule type" value="Genomic_DNA"/>
</dbReference>
<dbReference type="SUPFAM" id="SSF55383">
    <property type="entry name" value="Copper amine oxidase, domain N"/>
    <property type="match status" value="1"/>
</dbReference>
<feature type="chain" id="PRO_5038667357" description="Peptidase" evidence="1">
    <location>
        <begin position="27"/>
        <end position="360"/>
    </location>
</feature>
<dbReference type="InterPro" id="IPR036582">
    <property type="entry name" value="Mao_N_sf"/>
</dbReference>
<dbReference type="InterPro" id="IPR025711">
    <property type="entry name" value="PepSY"/>
</dbReference>
<protein>
    <recommendedName>
        <fullName evidence="6">Peptidase</fullName>
    </recommendedName>
</protein>
<dbReference type="Gene3D" id="3.10.450.40">
    <property type="match status" value="2"/>
</dbReference>
<organism evidence="4 5">
    <name type="scientific">Pusillibacter faecalis</name>
    <dbReference type="NCBI Taxonomy" id="2714358"/>
    <lineage>
        <taxon>Bacteria</taxon>
        <taxon>Bacillati</taxon>
        <taxon>Bacillota</taxon>
        <taxon>Clostridia</taxon>
        <taxon>Eubacteriales</taxon>
        <taxon>Oscillospiraceae</taxon>
        <taxon>Pusillibacter</taxon>
    </lineage>
</organism>
<evidence type="ECO:0000313" key="4">
    <source>
        <dbReference type="EMBL" id="BCK85648.1"/>
    </source>
</evidence>
<dbReference type="KEGG" id="pfaa:MM59RIKEN_29670"/>
<sequence length="360" mass="39429">MMKRLWKRLSTLALGMALFVTTLTVAAGAVEAASVSVEMRPDVEIVVDGTARTFYNVQGQEVHTLYYNGTHYLPVRAIGELMGKNVNWDQSTRTISLAGSRTTGPVQGTPDTSAKTQMITAELHPDFTITVDGVKRTFTDAQGNAVYPMLYQGTNYLPVRAIGELMGKSVSWNGATRTITLSGGSQVTDADSFGPSGIPATTNPTTPNSGLVSEETAKAKALTHAGLTASQVTFLRCKLDWDDGRQVYDVEFYTKDYKEYDYEIDARTGEILSYDYDAEASVPQQNGSSSYIGEAKAKSIALSAAGFSSGQVSNIRCYLERDDGRWEYTVEFWQGTMEYEFEIDAYSGTILSRDVDSIYD</sequence>
<dbReference type="AlphaFoldDB" id="A0A810QBI9"/>
<dbReference type="Pfam" id="PF03413">
    <property type="entry name" value="PepSY"/>
    <property type="match status" value="2"/>
</dbReference>
<feature type="domain" description="PepSY" evidence="2">
    <location>
        <begin position="292"/>
        <end position="353"/>
    </location>
</feature>
<feature type="domain" description="Copper amine oxidase-like N-terminal" evidence="3">
    <location>
        <begin position="146"/>
        <end position="186"/>
    </location>
</feature>
<accession>A0A810QBI9</accession>
<evidence type="ECO:0000259" key="2">
    <source>
        <dbReference type="Pfam" id="PF03413"/>
    </source>
</evidence>
<feature type="domain" description="PepSY" evidence="2">
    <location>
        <begin position="212"/>
        <end position="274"/>
    </location>
</feature>
<keyword evidence="1" id="KW-0732">Signal</keyword>
<keyword evidence="5" id="KW-1185">Reference proteome</keyword>
<dbReference type="InterPro" id="IPR012854">
    <property type="entry name" value="Cu_amine_oxidase-like_N"/>
</dbReference>
<keyword evidence="4" id="KW-0614">Plasmid</keyword>
<evidence type="ECO:0000313" key="5">
    <source>
        <dbReference type="Proteomes" id="UP000679848"/>
    </source>
</evidence>
<evidence type="ECO:0008006" key="6">
    <source>
        <dbReference type="Google" id="ProtNLM"/>
    </source>
</evidence>
<dbReference type="Proteomes" id="UP000679848">
    <property type="component" value="Plasmid pMM59_01"/>
</dbReference>
<gene>
    <name evidence="4" type="ORF">MM59RIKEN_29670</name>
</gene>
<name>A0A810QBI9_9FIRM</name>
<feature type="signal peptide" evidence="1">
    <location>
        <begin position="1"/>
        <end position="26"/>
    </location>
</feature>
<dbReference type="Gene3D" id="3.30.457.10">
    <property type="entry name" value="Copper amine oxidase-like, N-terminal domain"/>
    <property type="match status" value="1"/>
</dbReference>
<geneLocation type="plasmid" evidence="4 5">
    <name>pMM59_01</name>
</geneLocation>
<dbReference type="RefSeq" id="WP_187028809.1">
    <property type="nucleotide sequence ID" value="NZ_AP023421.1"/>
</dbReference>
<evidence type="ECO:0000256" key="1">
    <source>
        <dbReference type="SAM" id="SignalP"/>
    </source>
</evidence>
<evidence type="ECO:0000259" key="3">
    <source>
        <dbReference type="Pfam" id="PF07833"/>
    </source>
</evidence>
<proteinExistence type="predicted"/>
<feature type="domain" description="Copper amine oxidase-like N-terminal" evidence="3">
    <location>
        <begin position="61"/>
        <end position="100"/>
    </location>
</feature>
<dbReference type="Pfam" id="PF07833">
    <property type="entry name" value="Cu_amine_oxidN1"/>
    <property type="match status" value="2"/>
</dbReference>